<dbReference type="Pfam" id="PF00440">
    <property type="entry name" value="TetR_N"/>
    <property type="match status" value="1"/>
</dbReference>
<organism evidence="4 5">
    <name type="scientific">Acetatifactor muris</name>
    <dbReference type="NCBI Taxonomy" id="879566"/>
    <lineage>
        <taxon>Bacteria</taxon>
        <taxon>Bacillati</taxon>
        <taxon>Bacillota</taxon>
        <taxon>Clostridia</taxon>
        <taxon>Lachnospirales</taxon>
        <taxon>Lachnospiraceae</taxon>
        <taxon>Acetatifactor</taxon>
    </lineage>
</organism>
<dbReference type="Gene3D" id="1.10.357.10">
    <property type="entry name" value="Tetracycline Repressor, domain 2"/>
    <property type="match status" value="1"/>
</dbReference>
<evidence type="ECO:0000313" key="4">
    <source>
        <dbReference type="EMBL" id="SOY29377.1"/>
    </source>
</evidence>
<dbReference type="PANTHER" id="PTHR43479:SF11">
    <property type="entry name" value="ACREF_ENVCD OPERON REPRESSOR-RELATED"/>
    <property type="match status" value="1"/>
</dbReference>
<dbReference type="SUPFAM" id="SSF46689">
    <property type="entry name" value="Homeodomain-like"/>
    <property type="match status" value="1"/>
</dbReference>
<dbReference type="InterPro" id="IPR009057">
    <property type="entry name" value="Homeodomain-like_sf"/>
</dbReference>
<evidence type="ECO:0000313" key="5">
    <source>
        <dbReference type="Proteomes" id="UP000236311"/>
    </source>
</evidence>
<feature type="DNA-binding region" description="H-T-H motif" evidence="2">
    <location>
        <begin position="41"/>
        <end position="60"/>
    </location>
</feature>
<reference evidence="4 5" key="1">
    <citation type="submission" date="2018-01" db="EMBL/GenBank/DDBJ databases">
        <authorList>
            <person name="Gaut B.S."/>
            <person name="Morton B.R."/>
            <person name="Clegg M.T."/>
            <person name="Duvall M.R."/>
        </authorList>
    </citation>
    <scope>NUCLEOTIDE SEQUENCE [LARGE SCALE GENOMIC DNA]</scope>
    <source>
        <strain evidence="4">GP69</strain>
    </source>
</reference>
<feature type="domain" description="HTH tetR-type" evidence="3">
    <location>
        <begin position="18"/>
        <end position="78"/>
    </location>
</feature>
<protein>
    <submittedName>
        <fullName evidence="4">Bacterial regulatory proteins, tetR family</fullName>
    </submittedName>
</protein>
<sequence>MEQKAKSVSPFSNESRNNYVLEHLTDSLLTLLAQKPIAEISISELCDLAGVGRTSFYRNFETKEDILKAHIRHLFQGWLKEWKSKPDLPMDKLVYQVFSHFEENRAFYSLVNRRGLIYLLKDILLDLCGFDPEQDVVSAYSSAYAAFFLYGWVEVWFRRGMRETAHELAGYLKAGQTV</sequence>
<dbReference type="RefSeq" id="WP_103239474.1">
    <property type="nucleotide sequence ID" value="NZ_JANJZD010000009.1"/>
</dbReference>
<gene>
    <name evidence="4" type="ORF">AMURIS_02092</name>
</gene>
<dbReference type="PROSITE" id="PS50977">
    <property type="entry name" value="HTH_TETR_2"/>
    <property type="match status" value="1"/>
</dbReference>
<dbReference type="AlphaFoldDB" id="A0A2K4ZFY7"/>
<dbReference type="GO" id="GO:0003677">
    <property type="term" value="F:DNA binding"/>
    <property type="evidence" value="ECO:0007669"/>
    <property type="project" value="UniProtKB-UniRule"/>
</dbReference>
<proteinExistence type="predicted"/>
<keyword evidence="1 2" id="KW-0238">DNA-binding</keyword>
<dbReference type="Proteomes" id="UP000236311">
    <property type="component" value="Unassembled WGS sequence"/>
</dbReference>
<dbReference type="InterPro" id="IPR050624">
    <property type="entry name" value="HTH-type_Tx_Regulator"/>
</dbReference>
<evidence type="ECO:0000256" key="1">
    <source>
        <dbReference type="ARBA" id="ARBA00023125"/>
    </source>
</evidence>
<name>A0A2K4ZFY7_9FIRM</name>
<dbReference type="InterPro" id="IPR001647">
    <property type="entry name" value="HTH_TetR"/>
</dbReference>
<dbReference type="OrthoDB" id="9810250at2"/>
<dbReference type="PANTHER" id="PTHR43479">
    <property type="entry name" value="ACREF/ENVCD OPERON REPRESSOR-RELATED"/>
    <property type="match status" value="1"/>
</dbReference>
<evidence type="ECO:0000259" key="3">
    <source>
        <dbReference type="PROSITE" id="PS50977"/>
    </source>
</evidence>
<evidence type="ECO:0000256" key="2">
    <source>
        <dbReference type="PROSITE-ProRule" id="PRU00335"/>
    </source>
</evidence>
<dbReference type="EMBL" id="OFSM01000009">
    <property type="protein sequence ID" value="SOY29377.1"/>
    <property type="molecule type" value="Genomic_DNA"/>
</dbReference>
<accession>A0A2K4ZFY7</accession>
<keyword evidence="5" id="KW-1185">Reference proteome</keyword>